<dbReference type="AlphaFoldDB" id="A0A397S9G8"/>
<evidence type="ECO:0000313" key="2">
    <source>
        <dbReference type="EMBL" id="RIA82142.1"/>
    </source>
</evidence>
<gene>
    <name evidence="2" type="ORF">C1645_835842</name>
</gene>
<evidence type="ECO:0000256" key="1">
    <source>
        <dbReference type="SAM" id="MobiDB-lite"/>
    </source>
</evidence>
<keyword evidence="3" id="KW-1185">Reference proteome</keyword>
<dbReference type="Proteomes" id="UP000265703">
    <property type="component" value="Unassembled WGS sequence"/>
</dbReference>
<comment type="caution">
    <text evidence="2">The sequence shown here is derived from an EMBL/GenBank/DDBJ whole genome shotgun (WGS) entry which is preliminary data.</text>
</comment>
<feature type="compositionally biased region" description="Basic and acidic residues" evidence="1">
    <location>
        <begin position="110"/>
        <end position="122"/>
    </location>
</feature>
<proteinExistence type="predicted"/>
<sequence>MSEMNIDVSTDETFNISKSNIWKHFTKGNERNKSIARYNYYWKYEEDDDNSYYRNAKRISSYDSSDLSFDHDIYNEIQIENKKIDILRNENICRYDILKVKDRNVDYQEKEYNDSNYEKEEKKEEEEEKNELKLSQKIEFIIWEIAESYFNEYAK</sequence>
<protein>
    <submittedName>
        <fullName evidence="2">Uncharacterized protein</fullName>
    </submittedName>
</protein>
<name>A0A397S9G8_9GLOM</name>
<evidence type="ECO:0000313" key="3">
    <source>
        <dbReference type="Proteomes" id="UP000265703"/>
    </source>
</evidence>
<organism evidence="2 3">
    <name type="scientific">Glomus cerebriforme</name>
    <dbReference type="NCBI Taxonomy" id="658196"/>
    <lineage>
        <taxon>Eukaryota</taxon>
        <taxon>Fungi</taxon>
        <taxon>Fungi incertae sedis</taxon>
        <taxon>Mucoromycota</taxon>
        <taxon>Glomeromycotina</taxon>
        <taxon>Glomeromycetes</taxon>
        <taxon>Glomerales</taxon>
        <taxon>Glomeraceae</taxon>
        <taxon>Glomus</taxon>
    </lineage>
</organism>
<dbReference type="STRING" id="658196.A0A397S9G8"/>
<reference evidence="2 3" key="1">
    <citation type="submission" date="2018-06" db="EMBL/GenBank/DDBJ databases">
        <title>Comparative genomics reveals the genomic features of Rhizophagus irregularis, R. cerebriforme, R. diaphanum and Gigaspora rosea, and their symbiotic lifestyle signature.</title>
        <authorList>
            <person name="Morin E."/>
            <person name="San Clemente H."/>
            <person name="Chen E.C.H."/>
            <person name="De La Providencia I."/>
            <person name="Hainaut M."/>
            <person name="Kuo A."/>
            <person name="Kohler A."/>
            <person name="Murat C."/>
            <person name="Tang N."/>
            <person name="Roy S."/>
            <person name="Loubradou J."/>
            <person name="Henrissat B."/>
            <person name="Grigoriev I.V."/>
            <person name="Corradi N."/>
            <person name="Roux C."/>
            <person name="Martin F.M."/>
        </authorList>
    </citation>
    <scope>NUCLEOTIDE SEQUENCE [LARGE SCALE GENOMIC DNA]</scope>
    <source>
        <strain evidence="2 3">DAOM 227022</strain>
    </source>
</reference>
<feature type="region of interest" description="Disordered" evidence="1">
    <location>
        <begin position="110"/>
        <end position="131"/>
    </location>
</feature>
<dbReference type="EMBL" id="QKYT01000701">
    <property type="protein sequence ID" value="RIA82142.1"/>
    <property type="molecule type" value="Genomic_DNA"/>
</dbReference>
<dbReference type="OrthoDB" id="2430696at2759"/>
<accession>A0A397S9G8</accession>